<keyword evidence="2" id="KW-1185">Reference proteome</keyword>
<dbReference type="EMBL" id="CM045763">
    <property type="protein sequence ID" value="KAI8021112.1"/>
    <property type="molecule type" value="Genomic_DNA"/>
</dbReference>
<name>A0ACC0I6Z6_9ERIC</name>
<reference evidence="1 2" key="1">
    <citation type="journal article" date="2022" name="Plant J.">
        <title>Chromosome-level genome of Camellia lanceoleosa provides a valuable resource for understanding genome evolution and self-incompatibility.</title>
        <authorList>
            <person name="Gong W."/>
            <person name="Xiao S."/>
            <person name="Wang L."/>
            <person name="Liao Z."/>
            <person name="Chang Y."/>
            <person name="Mo W."/>
            <person name="Hu G."/>
            <person name="Li W."/>
            <person name="Zhao G."/>
            <person name="Zhu H."/>
            <person name="Hu X."/>
            <person name="Ji K."/>
            <person name="Xiang X."/>
            <person name="Song Q."/>
            <person name="Yuan D."/>
            <person name="Jin S."/>
            <person name="Zhang L."/>
        </authorList>
    </citation>
    <scope>NUCLEOTIDE SEQUENCE [LARGE SCALE GENOMIC DNA]</scope>
    <source>
        <strain evidence="1">SQ_2022a</strain>
    </source>
</reference>
<comment type="caution">
    <text evidence="1">The sequence shown here is derived from an EMBL/GenBank/DDBJ whole genome shotgun (WGS) entry which is preliminary data.</text>
</comment>
<accession>A0ACC0I6Z6</accession>
<evidence type="ECO:0000313" key="1">
    <source>
        <dbReference type="EMBL" id="KAI8021112.1"/>
    </source>
</evidence>
<protein>
    <submittedName>
        <fullName evidence="1">Carboxylesterase 120</fullName>
    </submittedName>
</protein>
<sequence>MVSRLRWKVMVTGGEEDPLVDSQKQLVKVLEKKGVEVLSTKVPSELERTDCWRVFYQGAAFPTLARALSYDYASDVPFGFI</sequence>
<organism evidence="1 2">
    <name type="scientific">Camellia lanceoleosa</name>
    <dbReference type="NCBI Taxonomy" id="1840588"/>
    <lineage>
        <taxon>Eukaryota</taxon>
        <taxon>Viridiplantae</taxon>
        <taxon>Streptophyta</taxon>
        <taxon>Embryophyta</taxon>
        <taxon>Tracheophyta</taxon>
        <taxon>Spermatophyta</taxon>
        <taxon>Magnoliopsida</taxon>
        <taxon>eudicotyledons</taxon>
        <taxon>Gunneridae</taxon>
        <taxon>Pentapetalae</taxon>
        <taxon>asterids</taxon>
        <taxon>Ericales</taxon>
        <taxon>Theaceae</taxon>
        <taxon>Camellia</taxon>
    </lineage>
</organism>
<gene>
    <name evidence="1" type="ORF">LOK49_LG03G02149</name>
</gene>
<dbReference type="Proteomes" id="UP001060215">
    <property type="component" value="Chromosome 6"/>
</dbReference>
<evidence type="ECO:0000313" key="2">
    <source>
        <dbReference type="Proteomes" id="UP001060215"/>
    </source>
</evidence>
<proteinExistence type="predicted"/>